<reference evidence="1" key="1">
    <citation type="submission" date="2020-04" db="EMBL/GenBank/DDBJ databases">
        <authorList>
            <person name="Chiriac C."/>
            <person name="Salcher M."/>
            <person name="Ghai R."/>
            <person name="Kavagutti S V."/>
        </authorList>
    </citation>
    <scope>NUCLEOTIDE SEQUENCE</scope>
</reference>
<dbReference type="EMBL" id="LR796234">
    <property type="protein sequence ID" value="CAB4129437.1"/>
    <property type="molecule type" value="Genomic_DNA"/>
</dbReference>
<evidence type="ECO:0000313" key="1">
    <source>
        <dbReference type="EMBL" id="CAB4129437.1"/>
    </source>
</evidence>
<name>A0A6J5L8T3_9CAUD</name>
<dbReference type="Gene3D" id="3.40.630.30">
    <property type="match status" value="1"/>
</dbReference>
<dbReference type="SUPFAM" id="SSF55729">
    <property type="entry name" value="Acyl-CoA N-acyltransferases (Nat)"/>
    <property type="match status" value="1"/>
</dbReference>
<accession>A0A6J5L8T3</accession>
<organism evidence="1">
    <name type="scientific">uncultured Caudovirales phage</name>
    <dbReference type="NCBI Taxonomy" id="2100421"/>
    <lineage>
        <taxon>Viruses</taxon>
        <taxon>Duplodnaviria</taxon>
        <taxon>Heunggongvirae</taxon>
        <taxon>Uroviricota</taxon>
        <taxon>Caudoviricetes</taxon>
        <taxon>Peduoviridae</taxon>
        <taxon>Maltschvirus</taxon>
        <taxon>Maltschvirus maltsch</taxon>
    </lineage>
</organism>
<proteinExistence type="predicted"/>
<sequence length="150" mass="17646">MITYQKETFAALSQEAEELFKKHYEESADHLDRFPLAMNLKAYLTLESKHRLETYTVRDGNKLIGYSVWMLIRPIHYSHNEVASSALIYLLPEYRKGLEGYKFIKWSIEHLKQREVERILVSIKANNDFGNILKRLGASDYEKVYSIVLD</sequence>
<gene>
    <name evidence="1" type="ORF">UFOVP118_58</name>
</gene>
<dbReference type="InterPro" id="IPR016181">
    <property type="entry name" value="Acyl_CoA_acyltransferase"/>
</dbReference>
<protein>
    <recommendedName>
        <fullName evidence="2">N-acetyltransferase domain-containing protein</fullName>
    </recommendedName>
</protein>
<evidence type="ECO:0008006" key="2">
    <source>
        <dbReference type="Google" id="ProtNLM"/>
    </source>
</evidence>